<sequence>MLMLPLLFVCSAYAQANILDILQGQRCNISEGSITTFRFQNATSNVEPLNVVVTIPSVPGVAPNVTITSWLLTLNISDEWRGIHLSGAVEADLGDGLCLRKLDFLYRENFGDPESGTLQQTINGGLHLRAWHYRQIANSSVLPGRDIWFFGASTEESLQKKHTISDNGYDTGRDEIGRRAQEDHMIPVQQSTALTGTEGLQWGAAAVTTLVGIQQQAVFNHDITSDGAVLLIEANLVTQPEVLPSNPTNYTAGQTSVPVSLASQGTILSSSGWPYFVFIGHLFSYAIHIGL</sequence>
<accession>A0A1Y2F1S5</accession>
<dbReference type="EMBL" id="MCFI01000019">
    <property type="protein sequence ID" value="ORY77819.1"/>
    <property type="molecule type" value="Genomic_DNA"/>
</dbReference>
<dbReference type="Proteomes" id="UP000193685">
    <property type="component" value="Unassembled WGS sequence"/>
</dbReference>
<name>A0A1Y2F1S5_PROLT</name>
<evidence type="ECO:0000313" key="3">
    <source>
        <dbReference type="Proteomes" id="UP000193685"/>
    </source>
</evidence>
<proteinExistence type="predicted"/>
<dbReference type="AlphaFoldDB" id="A0A1Y2F1S5"/>
<dbReference type="GeneID" id="63788139"/>
<organism evidence="2 3">
    <name type="scientific">Protomyces lactucae-debilis</name>
    <dbReference type="NCBI Taxonomy" id="2754530"/>
    <lineage>
        <taxon>Eukaryota</taxon>
        <taxon>Fungi</taxon>
        <taxon>Dikarya</taxon>
        <taxon>Ascomycota</taxon>
        <taxon>Taphrinomycotina</taxon>
        <taxon>Taphrinomycetes</taxon>
        <taxon>Taphrinales</taxon>
        <taxon>Protomycetaceae</taxon>
        <taxon>Protomyces</taxon>
    </lineage>
</organism>
<evidence type="ECO:0000256" key="1">
    <source>
        <dbReference type="SAM" id="SignalP"/>
    </source>
</evidence>
<feature type="chain" id="PRO_5012463410" evidence="1">
    <location>
        <begin position="17"/>
        <end position="291"/>
    </location>
</feature>
<keyword evidence="3" id="KW-1185">Reference proteome</keyword>
<dbReference type="STRING" id="56484.A0A1Y2F1S5"/>
<reference evidence="2 3" key="1">
    <citation type="submission" date="2016-07" db="EMBL/GenBank/DDBJ databases">
        <title>Pervasive Adenine N6-methylation of Active Genes in Fungi.</title>
        <authorList>
            <consortium name="DOE Joint Genome Institute"/>
            <person name="Mondo S.J."/>
            <person name="Dannebaum R.O."/>
            <person name="Kuo R.C."/>
            <person name="Labutti K."/>
            <person name="Haridas S."/>
            <person name="Kuo A."/>
            <person name="Salamov A."/>
            <person name="Ahrendt S.R."/>
            <person name="Lipzen A."/>
            <person name="Sullivan W."/>
            <person name="Andreopoulos W.B."/>
            <person name="Clum A."/>
            <person name="Lindquist E."/>
            <person name="Daum C."/>
            <person name="Ramamoorthy G.K."/>
            <person name="Gryganskyi A."/>
            <person name="Culley D."/>
            <person name="Magnuson J.K."/>
            <person name="James T.Y."/>
            <person name="O'Malley M.A."/>
            <person name="Stajich J.E."/>
            <person name="Spatafora J.W."/>
            <person name="Visel A."/>
            <person name="Grigoriev I.V."/>
        </authorList>
    </citation>
    <scope>NUCLEOTIDE SEQUENCE [LARGE SCALE GENOMIC DNA]</scope>
    <source>
        <strain evidence="2 3">12-1054</strain>
    </source>
</reference>
<protein>
    <submittedName>
        <fullName evidence="2">Uncharacterized protein</fullName>
    </submittedName>
</protein>
<comment type="caution">
    <text evidence="2">The sequence shown here is derived from an EMBL/GenBank/DDBJ whole genome shotgun (WGS) entry which is preliminary data.</text>
</comment>
<evidence type="ECO:0000313" key="2">
    <source>
        <dbReference type="EMBL" id="ORY77819.1"/>
    </source>
</evidence>
<gene>
    <name evidence="2" type="ORF">BCR37DRAFT_394904</name>
</gene>
<keyword evidence="1" id="KW-0732">Signal</keyword>
<dbReference type="RefSeq" id="XP_040723204.1">
    <property type="nucleotide sequence ID" value="XM_040871540.1"/>
</dbReference>
<feature type="signal peptide" evidence="1">
    <location>
        <begin position="1"/>
        <end position="16"/>
    </location>
</feature>
<dbReference type="OrthoDB" id="2310204at2759"/>